<dbReference type="Pfam" id="PF06051">
    <property type="entry name" value="DUF928"/>
    <property type="match status" value="1"/>
</dbReference>
<protein>
    <submittedName>
        <fullName evidence="1">Conserved domain protein</fullName>
    </submittedName>
</protein>
<dbReference type="AlphaFoldDB" id="B4VJF8"/>
<proteinExistence type="predicted"/>
<dbReference type="eggNOG" id="COG3087">
    <property type="taxonomic scope" value="Bacteria"/>
</dbReference>
<evidence type="ECO:0000313" key="1">
    <source>
        <dbReference type="EMBL" id="EDX78089.1"/>
    </source>
</evidence>
<sequence length="282" mass="31160">MLSLGLVMSASTLAIAGLKPSSSNQENQKLSETLVAGNKGLRFRRRRMRASRRRTGGFSRGVCKIGDEEKQVNVTALLPQLQSKELPEDTQESSTNVQIPVELTVEETPTFLVHITETEAEEAVFTLITEDGSEVVYETTVSLDNQTPGIVSISIPESDPANPDNELLQVDQTYNWFVTIPCSLADWSQNPTAEGWVKRVAKEESLQQELAKTPDIDHPKVFVEHGVWTEAVSSLAKLRERYPNNPQVQADWKDLLESVGLENLVADRSVNSPESAESGVEN</sequence>
<dbReference type="EMBL" id="DS989842">
    <property type="protein sequence ID" value="EDX78089.1"/>
    <property type="molecule type" value="Genomic_DNA"/>
</dbReference>
<reference evidence="1 2" key="1">
    <citation type="submission" date="2008-07" db="EMBL/GenBank/DDBJ databases">
        <authorList>
            <person name="Tandeau de Marsac N."/>
            <person name="Ferriera S."/>
            <person name="Johnson J."/>
            <person name="Kravitz S."/>
            <person name="Beeson K."/>
            <person name="Sutton G."/>
            <person name="Rogers Y.-H."/>
            <person name="Friedman R."/>
            <person name="Frazier M."/>
            <person name="Venter J.C."/>
        </authorList>
    </citation>
    <scope>NUCLEOTIDE SEQUENCE [LARGE SCALE GENOMIC DNA]</scope>
    <source>
        <strain evidence="1 2">PCC 7420</strain>
    </source>
</reference>
<dbReference type="InterPro" id="IPR010328">
    <property type="entry name" value="DUF928"/>
</dbReference>
<dbReference type="STRING" id="118168.MC7420_7827"/>
<name>B4VJF8_9CYAN</name>
<gene>
    <name evidence="1" type="ORF">MC7420_7827</name>
</gene>
<dbReference type="Proteomes" id="UP000003835">
    <property type="component" value="Unassembled WGS sequence"/>
</dbReference>
<keyword evidence="2" id="KW-1185">Reference proteome</keyword>
<accession>B4VJF8</accession>
<dbReference type="HOGENOM" id="CLU_061545_2_1_3"/>
<evidence type="ECO:0000313" key="2">
    <source>
        <dbReference type="Proteomes" id="UP000003835"/>
    </source>
</evidence>
<organism evidence="1 2">
    <name type="scientific">Coleofasciculus chthonoplastes PCC 7420</name>
    <dbReference type="NCBI Taxonomy" id="118168"/>
    <lineage>
        <taxon>Bacteria</taxon>
        <taxon>Bacillati</taxon>
        <taxon>Cyanobacteriota</taxon>
        <taxon>Cyanophyceae</taxon>
        <taxon>Coleofasciculales</taxon>
        <taxon>Coleofasciculaceae</taxon>
        <taxon>Coleofasciculus</taxon>
    </lineage>
</organism>